<reference evidence="3" key="1">
    <citation type="submission" date="2021-01" db="EMBL/GenBank/DDBJ databases">
        <title>Whole genome shotgun sequence of Rhizocola hellebori NBRC 109834.</title>
        <authorList>
            <person name="Komaki H."/>
            <person name="Tamura T."/>
        </authorList>
    </citation>
    <scope>NUCLEOTIDE SEQUENCE</scope>
    <source>
        <strain evidence="3">NBRC 109834</strain>
    </source>
</reference>
<proteinExistence type="predicted"/>
<dbReference type="Proteomes" id="UP000612899">
    <property type="component" value="Unassembled WGS sequence"/>
</dbReference>
<dbReference type="Pfam" id="PF00144">
    <property type="entry name" value="Beta-lactamase"/>
    <property type="match status" value="1"/>
</dbReference>
<dbReference type="Pfam" id="PF24491">
    <property type="entry name" value="DUF7586"/>
    <property type="match status" value="1"/>
</dbReference>
<name>A0A8J3Q4L4_9ACTN</name>
<dbReference type="PANTHER" id="PTHR46825">
    <property type="entry name" value="D-ALANYL-D-ALANINE-CARBOXYPEPTIDASE/ENDOPEPTIDASE AMPH"/>
    <property type="match status" value="1"/>
</dbReference>
<evidence type="ECO:0000313" key="4">
    <source>
        <dbReference type="Proteomes" id="UP000612899"/>
    </source>
</evidence>
<evidence type="ECO:0000313" key="3">
    <source>
        <dbReference type="EMBL" id="GIH03140.1"/>
    </source>
</evidence>
<accession>A0A8J3Q4L4</accession>
<dbReference type="AlphaFoldDB" id="A0A8J3Q4L4"/>
<gene>
    <name evidence="3" type="ORF">Rhe02_12070</name>
</gene>
<evidence type="ECO:0000259" key="2">
    <source>
        <dbReference type="Pfam" id="PF24491"/>
    </source>
</evidence>
<sequence>MTESQRALETMVRQTQATARVPALSVALRRNDRELWTCQVGTSGTGIELSADSRFRIGSITKTFTAVLVMQCRDAGLLRLDDPVSRYLDVPAHGELTIRRLLSHTAGLQREPFGDVWDTLVAPDLEGLLKELARAEAVHPQARRFHYSNLGFAVLGQLAAKVLDGQWWPLVQERICGPLGLAATTLAPPSQAVTGYLVDAYSDNARPEPPADFGAVAPAAQLWSTAADMATWGAFLADPESVESSGEVLSAATLAEMRWPLTPRHEGVWLTSFGLGPMLYPQPDRSVHVGHNGAMPGFLAAAYGRQGGPGNPGGVGAAVLASSGTASEIFDLAHRLINEALTGDPMSIPVWLPGTPVPAELSSALGRWWGEGYEYVFRWSEGSLTATGVDDPQWLTPATFAPVAGETDIYRTMSGREAGELLRLTRGPDGEITVMHWATYRFTRRQQTFDGVNVFVGG</sequence>
<keyword evidence="4" id="KW-1185">Reference proteome</keyword>
<organism evidence="3 4">
    <name type="scientific">Rhizocola hellebori</name>
    <dbReference type="NCBI Taxonomy" id="1392758"/>
    <lineage>
        <taxon>Bacteria</taxon>
        <taxon>Bacillati</taxon>
        <taxon>Actinomycetota</taxon>
        <taxon>Actinomycetes</taxon>
        <taxon>Micromonosporales</taxon>
        <taxon>Micromonosporaceae</taxon>
        <taxon>Rhizocola</taxon>
    </lineage>
</organism>
<dbReference type="InterPro" id="IPR001466">
    <property type="entry name" value="Beta-lactam-related"/>
</dbReference>
<protein>
    <submittedName>
        <fullName evidence="3">Serine hydrolase</fullName>
    </submittedName>
</protein>
<keyword evidence="3" id="KW-0378">Hydrolase</keyword>
<feature type="domain" description="DUF7586" evidence="2">
    <location>
        <begin position="357"/>
        <end position="444"/>
    </location>
</feature>
<dbReference type="InterPro" id="IPR050491">
    <property type="entry name" value="AmpC-like"/>
</dbReference>
<comment type="caution">
    <text evidence="3">The sequence shown here is derived from an EMBL/GenBank/DDBJ whole genome shotgun (WGS) entry which is preliminary data.</text>
</comment>
<dbReference type="Gene3D" id="3.40.710.10">
    <property type="entry name" value="DD-peptidase/beta-lactamase superfamily"/>
    <property type="match status" value="1"/>
</dbReference>
<dbReference type="RefSeq" id="WP_203907068.1">
    <property type="nucleotide sequence ID" value="NZ_BONY01000006.1"/>
</dbReference>
<dbReference type="PANTHER" id="PTHR46825:SF7">
    <property type="entry name" value="D-ALANYL-D-ALANINE CARBOXYPEPTIDASE"/>
    <property type="match status" value="1"/>
</dbReference>
<evidence type="ECO:0000259" key="1">
    <source>
        <dbReference type="Pfam" id="PF00144"/>
    </source>
</evidence>
<dbReference type="SUPFAM" id="SSF56601">
    <property type="entry name" value="beta-lactamase/transpeptidase-like"/>
    <property type="match status" value="1"/>
</dbReference>
<dbReference type="GO" id="GO:0016787">
    <property type="term" value="F:hydrolase activity"/>
    <property type="evidence" value="ECO:0007669"/>
    <property type="project" value="UniProtKB-KW"/>
</dbReference>
<feature type="domain" description="Beta-lactamase-related" evidence="1">
    <location>
        <begin position="9"/>
        <end position="340"/>
    </location>
</feature>
<dbReference type="InterPro" id="IPR012338">
    <property type="entry name" value="Beta-lactam/transpept-like"/>
</dbReference>
<dbReference type="EMBL" id="BONY01000006">
    <property type="protein sequence ID" value="GIH03140.1"/>
    <property type="molecule type" value="Genomic_DNA"/>
</dbReference>
<dbReference type="InterPro" id="IPR056008">
    <property type="entry name" value="DUF7586"/>
</dbReference>